<keyword evidence="6 8" id="KW-1133">Transmembrane helix</keyword>
<dbReference type="NCBIfam" id="NF003007">
    <property type="entry name" value="PRK03818.1"/>
    <property type="match status" value="1"/>
</dbReference>
<dbReference type="InterPro" id="IPR006037">
    <property type="entry name" value="RCK_C"/>
</dbReference>
<keyword evidence="5 8" id="KW-0812">Transmembrane</keyword>
<dbReference type="Gene3D" id="3.30.70.1450">
    <property type="entry name" value="Regulator of K+ conductance, C-terminal domain"/>
    <property type="match status" value="2"/>
</dbReference>
<feature type="transmembrane region" description="Helical" evidence="8">
    <location>
        <begin position="169"/>
        <end position="189"/>
    </location>
</feature>
<gene>
    <name evidence="10" type="ORF">F1649_05895</name>
</gene>
<dbReference type="OrthoDB" id="9155749at2"/>
<dbReference type="InterPro" id="IPR036721">
    <property type="entry name" value="RCK_C_sf"/>
</dbReference>
<dbReference type="GO" id="GO:0005886">
    <property type="term" value="C:plasma membrane"/>
    <property type="evidence" value="ECO:0007669"/>
    <property type="project" value="UniProtKB-SubCell"/>
</dbReference>
<organism evidence="10 11">
    <name type="scientific">Arcticibacter tournemirensis</name>
    <dbReference type="NCBI Taxonomy" id="699437"/>
    <lineage>
        <taxon>Bacteria</taxon>
        <taxon>Pseudomonadati</taxon>
        <taxon>Bacteroidota</taxon>
        <taxon>Sphingobacteriia</taxon>
        <taxon>Sphingobacteriales</taxon>
        <taxon>Sphingobacteriaceae</taxon>
        <taxon>Arcticibacter</taxon>
    </lineage>
</organism>
<comment type="subcellular location">
    <subcellularLocation>
        <location evidence="1">Cell membrane</location>
        <topology evidence="1">Multi-pass membrane protein</topology>
    </subcellularLocation>
</comment>
<evidence type="ECO:0000259" key="9">
    <source>
        <dbReference type="PROSITE" id="PS51202"/>
    </source>
</evidence>
<dbReference type="Proteomes" id="UP000322918">
    <property type="component" value="Unassembled WGS sequence"/>
</dbReference>
<name>A0A5M9HH01_9SPHI</name>
<dbReference type="PANTHER" id="PTHR30445:SF3">
    <property type="entry name" value="TRANSPORT PROTEIN YIDE-RELATED"/>
    <property type="match status" value="1"/>
</dbReference>
<dbReference type="NCBIfam" id="TIGR01625">
    <property type="entry name" value="YidE_YbjL_dupl"/>
    <property type="match status" value="2"/>
</dbReference>
<evidence type="ECO:0000256" key="2">
    <source>
        <dbReference type="ARBA" id="ARBA00009854"/>
    </source>
</evidence>
<dbReference type="PANTHER" id="PTHR30445">
    <property type="entry name" value="K(+)_H(+) ANTIPORTER SUBUNIT KHTT"/>
    <property type="match status" value="1"/>
</dbReference>
<keyword evidence="4" id="KW-1003">Cell membrane</keyword>
<reference evidence="10 11" key="1">
    <citation type="submission" date="2019-09" db="EMBL/GenBank/DDBJ databases">
        <title>Pararcticibacter amylolyticus gen. nov., sp. nov., isolated from a rottenly hemp rope, and reclassification of Pedobacter tournemirensis as Pararcticibacter tournemirensis comb. nov.</title>
        <authorList>
            <person name="Cai Y."/>
        </authorList>
    </citation>
    <scope>NUCLEOTIDE SEQUENCE [LARGE SCALE GENOMIC DNA]</scope>
    <source>
        <strain evidence="10 11">TF5-37.2-LB10</strain>
    </source>
</reference>
<feature type="transmembrane region" description="Helical" evidence="8">
    <location>
        <begin position="38"/>
        <end position="58"/>
    </location>
</feature>
<evidence type="ECO:0000256" key="1">
    <source>
        <dbReference type="ARBA" id="ARBA00004651"/>
    </source>
</evidence>
<comment type="caution">
    <text evidence="10">The sequence shown here is derived from an EMBL/GenBank/DDBJ whole genome shotgun (WGS) entry which is preliminary data.</text>
</comment>
<evidence type="ECO:0000256" key="3">
    <source>
        <dbReference type="ARBA" id="ARBA00022448"/>
    </source>
</evidence>
<evidence type="ECO:0000256" key="8">
    <source>
        <dbReference type="SAM" id="Phobius"/>
    </source>
</evidence>
<keyword evidence="11" id="KW-1185">Reference proteome</keyword>
<dbReference type="RefSeq" id="WP_141816852.1">
    <property type="nucleotide sequence ID" value="NZ_VFPL01000002.1"/>
</dbReference>
<evidence type="ECO:0000313" key="11">
    <source>
        <dbReference type="Proteomes" id="UP000322918"/>
    </source>
</evidence>
<feature type="transmembrane region" description="Helical" evidence="8">
    <location>
        <begin position="530"/>
        <end position="554"/>
    </location>
</feature>
<evidence type="ECO:0000313" key="10">
    <source>
        <dbReference type="EMBL" id="KAA8484704.1"/>
    </source>
</evidence>
<dbReference type="InterPro" id="IPR006512">
    <property type="entry name" value="YidE_YbjL"/>
</dbReference>
<dbReference type="EMBL" id="VWNE01000007">
    <property type="protein sequence ID" value="KAA8484704.1"/>
    <property type="molecule type" value="Genomic_DNA"/>
</dbReference>
<dbReference type="InterPro" id="IPR050144">
    <property type="entry name" value="AAE_transporter"/>
</dbReference>
<feature type="transmembrane region" description="Helical" evidence="8">
    <location>
        <begin position="378"/>
        <end position="398"/>
    </location>
</feature>
<feature type="transmembrane region" description="Helical" evidence="8">
    <location>
        <begin position="100"/>
        <end position="119"/>
    </location>
</feature>
<feature type="transmembrane region" description="Helical" evidence="8">
    <location>
        <begin position="12"/>
        <end position="31"/>
    </location>
</feature>
<comment type="similarity">
    <text evidence="2">Belongs to the AAE transporter (TC 2.A.81) family.</text>
</comment>
<dbReference type="PROSITE" id="PS51202">
    <property type="entry name" value="RCK_C"/>
    <property type="match status" value="2"/>
</dbReference>
<evidence type="ECO:0000256" key="5">
    <source>
        <dbReference type="ARBA" id="ARBA00022692"/>
    </source>
</evidence>
<keyword evidence="7 8" id="KW-0472">Membrane</keyword>
<evidence type="ECO:0000256" key="7">
    <source>
        <dbReference type="ARBA" id="ARBA00023136"/>
    </source>
</evidence>
<dbReference type="GO" id="GO:0008324">
    <property type="term" value="F:monoatomic cation transmembrane transporter activity"/>
    <property type="evidence" value="ECO:0007669"/>
    <property type="project" value="InterPro"/>
</dbReference>
<protein>
    <submittedName>
        <fullName evidence="10">Putative transporter</fullName>
    </submittedName>
</protein>
<evidence type="ECO:0000256" key="6">
    <source>
        <dbReference type="ARBA" id="ARBA00022989"/>
    </source>
</evidence>
<feature type="transmembrane region" description="Helical" evidence="8">
    <location>
        <begin position="474"/>
        <end position="496"/>
    </location>
</feature>
<keyword evidence="3" id="KW-0813">Transport</keyword>
<dbReference type="SUPFAM" id="SSF116726">
    <property type="entry name" value="TrkA C-terminal domain-like"/>
    <property type="match status" value="2"/>
</dbReference>
<accession>A0A5M9HH01</accession>
<feature type="transmembrane region" description="Helical" evidence="8">
    <location>
        <begin position="444"/>
        <end position="462"/>
    </location>
</feature>
<evidence type="ECO:0000256" key="4">
    <source>
        <dbReference type="ARBA" id="ARBA00022475"/>
    </source>
</evidence>
<dbReference type="GO" id="GO:0006813">
    <property type="term" value="P:potassium ion transport"/>
    <property type="evidence" value="ECO:0007669"/>
    <property type="project" value="InterPro"/>
</dbReference>
<feature type="transmembrane region" description="Helical" evidence="8">
    <location>
        <begin position="404"/>
        <end position="423"/>
    </location>
</feature>
<feature type="domain" description="RCK C-terminal" evidence="9">
    <location>
        <begin position="199"/>
        <end position="283"/>
    </location>
</feature>
<dbReference type="AlphaFoldDB" id="A0A5M9HH01"/>
<feature type="domain" description="RCK C-terminal" evidence="9">
    <location>
        <begin position="284"/>
        <end position="368"/>
    </location>
</feature>
<proteinExistence type="inferred from homology"/>
<feature type="transmembrane region" description="Helical" evidence="8">
    <location>
        <begin position="70"/>
        <end position="88"/>
    </location>
</feature>
<sequence>MNWLLELFTKDSVAHAVLIYGLVIAIGVTLGKVKIFNISLGITWVLFVGIIASHFHLLINKEVEHFAREFGLILFVYSIGLQVGPGFVSSLKKQGLSLNILAAGVVLTGVLVTVTIHYITNTPIAVMAGIMSGAVTNTPGLGAAQQALADMKASGLNVETPNLGLGYAVAYPFGVIGIILVLIFLRYIFKVDLSKEKAAHKERLLQGMPAPSTINLEIDNPQLFNQPLKVIKSIINTKIVISRIYHDGEISTPDSETILHEGDIILAVAPKEDFGKLKILVGKESEVDLIKMKSNIISRRIVVTKEEVTYKTIGSQRFINNQDFTITRISRAGIEFVATTDTIFQIGDIVTAVGREEAVTLFAKVLGNSLKRLDHPNLAPIFFGIVIGVLFGSIPFAVPGIPAPVKIGLAGGPLIVAILMSRFGPKLYLTPYVTQGANLMLREIGIVLFLASVGLSSGEHFVEILVNGDGLYWMSYGVMITLIPLLIMGFVAKLVFKCSYFEICGLLSGASTDPPALAFATYSAGSDAPAITYATVYPLTMILRILMAQMMILVF</sequence>
<dbReference type="Pfam" id="PF06826">
    <property type="entry name" value="Asp-Al_Ex"/>
    <property type="match status" value="2"/>
</dbReference>